<dbReference type="EMBL" id="AACERQ010000016">
    <property type="protein sequence ID" value="EAK2561419.1"/>
    <property type="molecule type" value="Genomic_DNA"/>
</dbReference>
<dbReference type="Gene3D" id="1.20.1640.10">
    <property type="entry name" value="Multidrug efflux transporter AcrB transmembrane domain"/>
    <property type="match status" value="2"/>
</dbReference>
<evidence type="ECO:0000259" key="7">
    <source>
        <dbReference type="PROSITE" id="PS50156"/>
    </source>
</evidence>
<keyword evidence="4 6" id="KW-1133">Transmembrane helix</keyword>
<keyword evidence="2" id="KW-1003">Cell membrane</keyword>
<feature type="transmembrane region" description="Helical" evidence="6">
    <location>
        <begin position="249"/>
        <end position="268"/>
    </location>
</feature>
<dbReference type="Pfam" id="PF03176">
    <property type="entry name" value="MMPL"/>
    <property type="match status" value="2"/>
</dbReference>
<comment type="subcellular location">
    <subcellularLocation>
        <location evidence="1">Cell membrane</location>
        <topology evidence="1">Multi-pass membrane protein</topology>
    </subcellularLocation>
</comment>
<evidence type="ECO:0000256" key="4">
    <source>
        <dbReference type="ARBA" id="ARBA00022989"/>
    </source>
</evidence>
<keyword evidence="3 6" id="KW-0812">Transmembrane</keyword>
<dbReference type="InterPro" id="IPR000731">
    <property type="entry name" value="SSD"/>
</dbReference>
<accession>A0A5T0RP46</accession>
<organism evidence="8">
    <name type="scientific">Campylobacter coli</name>
    <dbReference type="NCBI Taxonomy" id="195"/>
    <lineage>
        <taxon>Bacteria</taxon>
        <taxon>Pseudomonadati</taxon>
        <taxon>Campylobacterota</taxon>
        <taxon>Epsilonproteobacteria</taxon>
        <taxon>Campylobacterales</taxon>
        <taxon>Campylobacteraceae</taxon>
        <taxon>Campylobacter</taxon>
    </lineage>
</organism>
<reference evidence="8" key="1">
    <citation type="submission" date="2018-05" db="EMBL/GenBank/DDBJ databases">
        <authorList>
            <consortium name="NARMS: The National Antimicrobial Resistance Monitoring System"/>
        </authorList>
    </citation>
    <scope>NUCLEOTIDE SEQUENCE</scope>
    <source>
        <strain evidence="8">FSIS1609157</strain>
    </source>
</reference>
<evidence type="ECO:0000256" key="6">
    <source>
        <dbReference type="SAM" id="Phobius"/>
    </source>
</evidence>
<proteinExistence type="predicted"/>
<feature type="transmembrane region" description="Helical" evidence="6">
    <location>
        <begin position="433"/>
        <end position="452"/>
    </location>
</feature>
<name>A0A5T0RP46_CAMCO</name>
<dbReference type="InterPro" id="IPR050545">
    <property type="entry name" value="Mycobact_MmpL"/>
</dbReference>
<feature type="transmembrane region" description="Helical" evidence="6">
    <location>
        <begin position="753"/>
        <end position="771"/>
    </location>
</feature>
<evidence type="ECO:0000256" key="2">
    <source>
        <dbReference type="ARBA" id="ARBA00022475"/>
    </source>
</evidence>
<dbReference type="GO" id="GO:0005886">
    <property type="term" value="C:plasma membrane"/>
    <property type="evidence" value="ECO:0007669"/>
    <property type="project" value="UniProtKB-SubCell"/>
</dbReference>
<evidence type="ECO:0000313" key="8">
    <source>
        <dbReference type="EMBL" id="EAK2561419.1"/>
    </source>
</evidence>
<evidence type="ECO:0000256" key="3">
    <source>
        <dbReference type="ARBA" id="ARBA00022692"/>
    </source>
</evidence>
<keyword evidence="5 6" id="KW-0472">Membrane</keyword>
<feature type="transmembrane region" description="Helical" evidence="6">
    <location>
        <begin position="353"/>
        <end position="371"/>
    </location>
</feature>
<dbReference type="AlphaFoldDB" id="A0A5T0RP46"/>
<dbReference type="PANTHER" id="PTHR33406:SF12">
    <property type="entry name" value="BLR2997 PROTEIN"/>
    <property type="match status" value="1"/>
</dbReference>
<dbReference type="PANTHER" id="PTHR33406">
    <property type="entry name" value="MEMBRANE PROTEIN MJ1562-RELATED"/>
    <property type="match status" value="1"/>
</dbReference>
<feature type="transmembrane region" description="Helical" evidence="6">
    <location>
        <begin position="706"/>
        <end position="728"/>
    </location>
</feature>
<feature type="transmembrane region" description="Helical" evidence="6">
    <location>
        <begin position="777"/>
        <end position="807"/>
    </location>
</feature>
<dbReference type="InterPro" id="IPR004869">
    <property type="entry name" value="MMPL_dom"/>
</dbReference>
<gene>
    <name evidence="8" type="ORF">BUK38_07825</name>
</gene>
<feature type="domain" description="SSD" evidence="7">
    <location>
        <begin position="678"/>
        <end position="804"/>
    </location>
</feature>
<feature type="transmembrane region" description="Helical" evidence="6">
    <location>
        <begin position="275"/>
        <end position="295"/>
    </location>
</feature>
<dbReference type="PROSITE" id="PS50156">
    <property type="entry name" value="SSD"/>
    <property type="match status" value="1"/>
</dbReference>
<comment type="caution">
    <text evidence="8">The sequence shown here is derived from an EMBL/GenBank/DDBJ whole genome shotgun (WGS) entry which is preliminary data.</text>
</comment>
<feature type="transmembrane region" description="Helical" evidence="6">
    <location>
        <begin position="655"/>
        <end position="673"/>
    </location>
</feature>
<evidence type="ECO:0000256" key="1">
    <source>
        <dbReference type="ARBA" id="ARBA00004651"/>
    </source>
</evidence>
<feature type="transmembrane region" description="Helical" evidence="6">
    <location>
        <begin position="680"/>
        <end position="700"/>
    </location>
</feature>
<protein>
    <submittedName>
        <fullName evidence="8">RND family transporter</fullName>
    </submittedName>
</protein>
<feature type="transmembrane region" description="Helical" evidence="6">
    <location>
        <begin position="307"/>
        <end position="332"/>
    </location>
</feature>
<dbReference type="SUPFAM" id="SSF82866">
    <property type="entry name" value="Multidrug efflux transporter AcrB transmembrane domain"/>
    <property type="match status" value="2"/>
</dbReference>
<sequence>MFAKFLKIFIYHPKSTFFATLFICLFLSFFASKLSVDASAESLLLEDDKDLKIFRELSKHYKSDNFLLLAFKPEDENPFSGKNLNKLKELHQELEQVSLVERVFSIINAPLLQSSENTDLKELLKNIPNIQSKDINLTKAQNEILNSPFYKNNIISKDGKTTGLIIYLKPDTIYNELIEKRDLSTDENKKEQIRLAIKKHQEQQKIITKQGLDTIKNIIKKYEKNEDRFYLGGVSMIADDMITYIKSDLMLYGISLVFLLACALYCFFRAWRFVFLPLFICFISLSAASGVFALLNFQITVISSNYVALVLIITLSIVIHLITHFIEISKLYPKAKIERLVLQTLLAKANPSFYAIITTMIGFFSLMLSNIEPIIKLGIMMSIGIGLALIFSYLFLASILVLLKLKKYYKKEFKFNFLAFCAKTSLDPKKRSIIYILSITTIILALIGISKLRVENSFVNYFKDGSEIKKGLLVIDKNLGGTLPLDIIIRFPDNKNNPSLNDVFDSFESEFDALATKDTYWFNSQKTRIAKKVHEFLENKEFIGSVLSLNSLLSLGKNINDGKDLDDFTLAFLNENLPPELKQELLSPFVNIEENELRFSIRIIDSDPKLRRNEFLTNLKQELETLLKNDGVEIQITGIMLLYNNMLQSLFSSQFDTLVFVILVIFVLFIIIFRSLKFSIIALLVNIIPLSMVFALMGILGIPLDMMSITIAAIAIGIGVDDTIHYIYRFKEEIKTKSVEEAILASHLSIGSALYYTTIGIVLGFSVMMSSNFIPTIYFGVLTVFVMILLLSGSLFLLPSLLVTIYTKKTKALNPHKAVGGKIKFPFGKIKLP</sequence>
<feature type="transmembrane region" description="Helical" evidence="6">
    <location>
        <begin position="377"/>
        <end position="403"/>
    </location>
</feature>
<evidence type="ECO:0000256" key="5">
    <source>
        <dbReference type="ARBA" id="ARBA00023136"/>
    </source>
</evidence>